<dbReference type="HOGENOM" id="CLU_017028_7_4_9"/>
<dbReference type="GO" id="GO:1904680">
    <property type="term" value="F:peptide transmembrane transporter activity"/>
    <property type="evidence" value="ECO:0007669"/>
    <property type="project" value="TreeGrafter"/>
</dbReference>
<feature type="chain" id="PRO_5038352433" evidence="5">
    <location>
        <begin position="25"/>
        <end position="506"/>
    </location>
</feature>
<evidence type="ECO:0000313" key="7">
    <source>
        <dbReference type="EMBL" id="EFM26126.1"/>
    </source>
</evidence>
<keyword evidence="8" id="KW-1185">Reference proteome</keyword>
<dbReference type="InterPro" id="IPR000914">
    <property type="entry name" value="SBP_5_dom"/>
</dbReference>
<sequence>MKKRLLIVVFGLLLFMTGCGNKEADLNTFRVAVSADGTSLDPIDYNDVFSENILKQIFDTLLDKAPNGDLVNGLAESLERPDNKTLVIKIREGVKFSNGDPLTVENVIFSLKRVAECDQFGYIFKNIDTDNLRKIDDTTLEIKLKEPDATILEALAHPASSIISQKDLEEKGENFRENPIGTGPFVLDKWTKLDSVTFKRNENYWGDKPSIENLVFKVIPEASQRIIELESGGVDMAFQIAPNDIKKVEENPDLKLDRKLDNSVHFVSFNTVKPPFDNINARLAMTKAIDMDTIFKTVYQGVGKRATSNVNPNFKYSIADSIEPTKVDKEEAKRLFAEAGMTEGTTIKIYVNDNQQRNDVAQMMKEQLTEYGINLEIVKLEWGALVEALKNKEDDMFIMSWTPAEDTHYEFYQPFHSDGKGNGPNFNDFGNAALDVLIDAGAREFDDAKRGAIYKEAQELVNKELPWMYICYGETVVGMKKNVTGFDIAPTYAQKFGKVGFEAVEK</sequence>
<keyword evidence="4 5" id="KW-0732">Signal</keyword>
<dbReference type="PROSITE" id="PS51257">
    <property type="entry name" value="PROKAR_LIPOPROTEIN"/>
    <property type="match status" value="1"/>
</dbReference>
<dbReference type="EMBL" id="AEEH01000014">
    <property type="protein sequence ID" value="EFM26126.1"/>
    <property type="molecule type" value="Genomic_DNA"/>
</dbReference>
<dbReference type="InterPro" id="IPR039424">
    <property type="entry name" value="SBP_5"/>
</dbReference>
<dbReference type="Gene3D" id="3.90.76.10">
    <property type="entry name" value="Dipeptide-binding Protein, Domain 1"/>
    <property type="match status" value="1"/>
</dbReference>
<accession>E0NJ07</accession>
<dbReference type="Pfam" id="PF00496">
    <property type="entry name" value="SBP_bac_5"/>
    <property type="match status" value="1"/>
</dbReference>
<gene>
    <name evidence="7" type="primary">dppA</name>
    <name evidence="7" type="ORF">HMPREF9225_0146</name>
</gene>
<evidence type="ECO:0000256" key="3">
    <source>
        <dbReference type="ARBA" id="ARBA00022448"/>
    </source>
</evidence>
<dbReference type="PIRSF" id="PIRSF002741">
    <property type="entry name" value="MppA"/>
    <property type="match status" value="1"/>
</dbReference>
<dbReference type="GO" id="GO:0042597">
    <property type="term" value="C:periplasmic space"/>
    <property type="evidence" value="ECO:0007669"/>
    <property type="project" value="UniProtKB-ARBA"/>
</dbReference>
<comment type="subcellular location">
    <subcellularLocation>
        <location evidence="1">Cell membrane</location>
        <topology evidence="1">Lipid-anchor</topology>
    </subcellularLocation>
</comment>
<dbReference type="GO" id="GO:0015833">
    <property type="term" value="P:peptide transport"/>
    <property type="evidence" value="ECO:0007669"/>
    <property type="project" value="TreeGrafter"/>
</dbReference>
<evidence type="ECO:0000256" key="2">
    <source>
        <dbReference type="ARBA" id="ARBA00005695"/>
    </source>
</evidence>
<feature type="domain" description="Solute-binding protein family 5" evidence="6">
    <location>
        <begin position="70"/>
        <end position="421"/>
    </location>
</feature>
<dbReference type="RefSeq" id="WP_008900982.1">
    <property type="nucleotide sequence ID" value="NZ_GL397071.1"/>
</dbReference>
<evidence type="ECO:0000256" key="1">
    <source>
        <dbReference type="ARBA" id="ARBA00004193"/>
    </source>
</evidence>
<dbReference type="InterPro" id="IPR030678">
    <property type="entry name" value="Peptide/Ni-bd"/>
</dbReference>
<dbReference type="PANTHER" id="PTHR30290:SF9">
    <property type="entry name" value="OLIGOPEPTIDE-BINDING PROTEIN APPA"/>
    <property type="match status" value="1"/>
</dbReference>
<comment type="similarity">
    <text evidence="2">Belongs to the bacterial solute-binding protein 5 family.</text>
</comment>
<keyword evidence="3" id="KW-0813">Transport</keyword>
<dbReference type="AlphaFoldDB" id="E0NJ07"/>
<dbReference type="Gene3D" id="3.40.190.10">
    <property type="entry name" value="Periplasmic binding protein-like II"/>
    <property type="match status" value="1"/>
</dbReference>
<dbReference type="PROSITE" id="PS01040">
    <property type="entry name" value="SBP_BACTERIAL_5"/>
    <property type="match status" value="1"/>
</dbReference>
<dbReference type="eggNOG" id="COG0747">
    <property type="taxonomic scope" value="Bacteria"/>
</dbReference>
<dbReference type="InterPro" id="IPR023765">
    <property type="entry name" value="SBP_5_CS"/>
</dbReference>
<feature type="signal peptide" evidence="5">
    <location>
        <begin position="1"/>
        <end position="24"/>
    </location>
</feature>
<dbReference type="SUPFAM" id="SSF53850">
    <property type="entry name" value="Periplasmic binding protein-like II"/>
    <property type="match status" value="1"/>
</dbReference>
<organism evidence="7 8">
    <name type="scientific">Peptoniphilus duerdenii ATCC BAA-1640</name>
    <dbReference type="NCBI Taxonomy" id="862517"/>
    <lineage>
        <taxon>Bacteria</taxon>
        <taxon>Bacillati</taxon>
        <taxon>Bacillota</taxon>
        <taxon>Tissierellia</taxon>
        <taxon>Tissierellales</taxon>
        <taxon>Peptoniphilaceae</taxon>
        <taxon>Peptoniphilus</taxon>
    </lineage>
</organism>
<evidence type="ECO:0000256" key="5">
    <source>
        <dbReference type="SAM" id="SignalP"/>
    </source>
</evidence>
<dbReference type="CDD" id="cd00995">
    <property type="entry name" value="PBP2_NikA_DppA_OppA_like"/>
    <property type="match status" value="1"/>
</dbReference>
<dbReference type="STRING" id="862517.HMPREF9225_0146"/>
<proteinExistence type="inferred from homology"/>
<evidence type="ECO:0000259" key="6">
    <source>
        <dbReference type="Pfam" id="PF00496"/>
    </source>
</evidence>
<name>E0NJ07_9FIRM</name>
<evidence type="ECO:0000313" key="8">
    <source>
        <dbReference type="Proteomes" id="UP000003280"/>
    </source>
</evidence>
<protein>
    <submittedName>
        <fullName evidence="7">ABC transporter, substrate-binding protein, family 5</fullName>
    </submittedName>
</protein>
<dbReference type="PANTHER" id="PTHR30290">
    <property type="entry name" value="PERIPLASMIC BINDING COMPONENT OF ABC TRANSPORTER"/>
    <property type="match status" value="1"/>
</dbReference>
<dbReference type="Proteomes" id="UP000003280">
    <property type="component" value="Unassembled WGS sequence"/>
</dbReference>
<evidence type="ECO:0000256" key="4">
    <source>
        <dbReference type="ARBA" id="ARBA00022729"/>
    </source>
</evidence>
<reference evidence="7 8" key="1">
    <citation type="submission" date="2010-07" db="EMBL/GenBank/DDBJ databases">
        <authorList>
            <person name="Muzny D."/>
            <person name="Qin X."/>
            <person name="Deng J."/>
            <person name="Jiang H."/>
            <person name="Liu Y."/>
            <person name="Qu J."/>
            <person name="Song X.-Z."/>
            <person name="Zhang L."/>
            <person name="Thornton R."/>
            <person name="Coyle M."/>
            <person name="Francisco L."/>
            <person name="Jackson L."/>
            <person name="Javaid M."/>
            <person name="Korchina V."/>
            <person name="Kovar C."/>
            <person name="Mata R."/>
            <person name="Mathew T."/>
            <person name="Ngo R."/>
            <person name="Nguyen L."/>
            <person name="Nguyen N."/>
            <person name="Okwuonu G."/>
            <person name="Ongeri F."/>
            <person name="Pham C."/>
            <person name="Simmons D."/>
            <person name="Wilczek-Boney K."/>
            <person name="Hale W."/>
            <person name="Jakkamsetti A."/>
            <person name="Pham P."/>
            <person name="Ruth R."/>
            <person name="San Lucas F."/>
            <person name="Warren J."/>
            <person name="Zhang J."/>
            <person name="Zhao Z."/>
            <person name="Zhou C."/>
            <person name="Zhu D."/>
            <person name="Lee S."/>
            <person name="Bess C."/>
            <person name="Blankenburg K."/>
            <person name="Forbes L."/>
            <person name="Fu Q."/>
            <person name="Gubbala S."/>
            <person name="Hirani K."/>
            <person name="Jayaseelan J.C."/>
            <person name="Lara F."/>
            <person name="Munidasa M."/>
            <person name="Palculict T."/>
            <person name="Patil S."/>
            <person name="Pu L.-L."/>
            <person name="Saada N."/>
            <person name="Tang L."/>
            <person name="Weissenberger G."/>
            <person name="Zhu Y."/>
            <person name="Hemphill L."/>
            <person name="Shang Y."/>
            <person name="Youmans B."/>
            <person name="Ayvaz T."/>
            <person name="Ross M."/>
            <person name="Santibanez J."/>
            <person name="Aqrawi P."/>
            <person name="Gross S."/>
            <person name="Joshi V."/>
            <person name="Fowler G."/>
            <person name="Nazareth L."/>
            <person name="Reid J."/>
            <person name="Worley K."/>
            <person name="Petrosino J."/>
            <person name="Highlander S."/>
            <person name="Gibbs R."/>
        </authorList>
    </citation>
    <scope>NUCLEOTIDE SEQUENCE [LARGE SCALE GENOMIC DNA]</scope>
    <source>
        <strain evidence="7 8">ATCC BAA-1640</strain>
    </source>
</reference>
<dbReference type="GO" id="GO:0043190">
    <property type="term" value="C:ATP-binding cassette (ABC) transporter complex"/>
    <property type="evidence" value="ECO:0007669"/>
    <property type="project" value="InterPro"/>
</dbReference>
<comment type="caution">
    <text evidence="7">The sequence shown here is derived from an EMBL/GenBank/DDBJ whole genome shotgun (WGS) entry which is preliminary data.</text>
</comment>
<dbReference type="Gene3D" id="3.10.105.10">
    <property type="entry name" value="Dipeptide-binding Protein, Domain 3"/>
    <property type="match status" value="1"/>
</dbReference>